<name>A0A4Y2PG74_ARAVE</name>
<evidence type="ECO:0000313" key="1">
    <source>
        <dbReference type="EMBL" id="GBN49207.1"/>
    </source>
</evidence>
<reference evidence="1 2" key="1">
    <citation type="journal article" date="2019" name="Sci. Rep.">
        <title>Orb-weaving spider Araneus ventricosus genome elucidates the spidroin gene catalogue.</title>
        <authorList>
            <person name="Kono N."/>
            <person name="Nakamura H."/>
            <person name="Ohtoshi R."/>
            <person name="Moran D.A.P."/>
            <person name="Shinohara A."/>
            <person name="Yoshida Y."/>
            <person name="Fujiwara M."/>
            <person name="Mori M."/>
            <person name="Tomita M."/>
            <person name="Arakawa K."/>
        </authorList>
    </citation>
    <scope>NUCLEOTIDE SEQUENCE [LARGE SCALE GENOMIC DNA]</scope>
</reference>
<dbReference type="EMBL" id="BGPR01011021">
    <property type="protein sequence ID" value="GBN49207.1"/>
    <property type="molecule type" value="Genomic_DNA"/>
</dbReference>
<sequence length="85" mass="9288">MRVQVMTSIGVGIHDNSTPFKFVPTAPKPISNLKKRSELEKCGAESLASEQSGYNIVSFGLQRQKSTGGNKCVCRDLGHVVPRRN</sequence>
<evidence type="ECO:0000313" key="2">
    <source>
        <dbReference type="Proteomes" id="UP000499080"/>
    </source>
</evidence>
<dbReference type="AlphaFoldDB" id="A0A4Y2PG74"/>
<accession>A0A4Y2PG74</accession>
<proteinExistence type="predicted"/>
<keyword evidence="2" id="KW-1185">Reference proteome</keyword>
<organism evidence="1 2">
    <name type="scientific">Araneus ventricosus</name>
    <name type="common">Orbweaver spider</name>
    <name type="synonym">Epeira ventricosa</name>
    <dbReference type="NCBI Taxonomy" id="182803"/>
    <lineage>
        <taxon>Eukaryota</taxon>
        <taxon>Metazoa</taxon>
        <taxon>Ecdysozoa</taxon>
        <taxon>Arthropoda</taxon>
        <taxon>Chelicerata</taxon>
        <taxon>Arachnida</taxon>
        <taxon>Araneae</taxon>
        <taxon>Araneomorphae</taxon>
        <taxon>Entelegynae</taxon>
        <taxon>Araneoidea</taxon>
        <taxon>Araneidae</taxon>
        <taxon>Araneus</taxon>
    </lineage>
</organism>
<protein>
    <submittedName>
        <fullName evidence="1">Uncharacterized protein</fullName>
    </submittedName>
</protein>
<gene>
    <name evidence="1" type="ORF">AVEN_244684_1</name>
</gene>
<comment type="caution">
    <text evidence="1">The sequence shown here is derived from an EMBL/GenBank/DDBJ whole genome shotgun (WGS) entry which is preliminary data.</text>
</comment>
<dbReference type="Proteomes" id="UP000499080">
    <property type="component" value="Unassembled WGS sequence"/>
</dbReference>